<accession>A0ABS4WC62</accession>
<comment type="similarity">
    <text evidence="1">Belongs to the HAD-like hydrolase superfamily. SerB family.</text>
</comment>
<dbReference type="SUPFAM" id="SSF56784">
    <property type="entry name" value="HAD-like"/>
    <property type="match status" value="1"/>
</dbReference>
<dbReference type="InterPro" id="IPR023214">
    <property type="entry name" value="HAD_sf"/>
</dbReference>
<dbReference type="Gene3D" id="3.40.50.1000">
    <property type="entry name" value="HAD superfamily/HAD-like"/>
    <property type="match status" value="1"/>
</dbReference>
<dbReference type="Proteomes" id="UP000766570">
    <property type="component" value="Unassembled WGS sequence"/>
</dbReference>
<dbReference type="GO" id="GO:0016787">
    <property type="term" value="F:hydrolase activity"/>
    <property type="evidence" value="ECO:0007669"/>
    <property type="project" value="UniProtKB-KW"/>
</dbReference>
<dbReference type="EMBL" id="JAGIOE010000001">
    <property type="protein sequence ID" value="MBP2373797.1"/>
    <property type="molecule type" value="Genomic_DNA"/>
</dbReference>
<keyword evidence="2" id="KW-0378">Hydrolase</keyword>
<dbReference type="InterPro" id="IPR036412">
    <property type="entry name" value="HAD-like_sf"/>
</dbReference>
<dbReference type="PANTHER" id="PTHR43344:SF15">
    <property type="entry name" value="PHOSPHOSERINE PHOSPHATASE SERB1"/>
    <property type="match status" value="1"/>
</dbReference>
<evidence type="ECO:0000313" key="2">
    <source>
        <dbReference type="EMBL" id="MBP2373797.1"/>
    </source>
</evidence>
<sequence>MPSNPFPVSHLGQEPVISSTAAAFFDVDNTMMRGASLYAVARKMYQRRAFTLREVAWFALHQLRFVTRGENLGDIHAIRDRALLLASGFSVADMVALGDEIYDEFIESKIWPGTRAIADQHMHAGRQVWLVTATPLEVATVMARRLGLSGALGTSVEHVEGVYTGRLVGEILHGAAKAVAVQDLAREKGLDLAECWGYSDSHNDIPLLEAVGHPVAINPDGRLRRHAREQNWPIYDFRTGRRAATFGLKAAGVSGALWGLWRSVGALRRRP</sequence>
<gene>
    <name evidence="2" type="ORF">JOF46_001709</name>
</gene>
<comment type="caution">
    <text evidence="2">The sequence shown here is derived from an EMBL/GenBank/DDBJ whole genome shotgun (WGS) entry which is preliminary data.</text>
</comment>
<keyword evidence="3" id="KW-1185">Reference proteome</keyword>
<evidence type="ECO:0000256" key="1">
    <source>
        <dbReference type="ARBA" id="ARBA00009184"/>
    </source>
</evidence>
<protein>
    <submittedName>
        <fullName evidence="2">HAD superfamily hydrolase (TIGR01490 family)</fullName>
    </submittedName>
</protein>
<organism evidence="2 3">
    <name type="scientific">Paeniglutamicibacter psychrophenolicus</name>
    <dbReference type="NCBI Taxonomy" id="257454"/>
    <lineage>
        <taxon>Bacteria</taxon>
        <taxon>Bacillati</taxon>
        <taxon>Actinomycetota</taxon>
        <taxon>Actinomycetes</taxon>
        <taxon>Micrococcales</taxon>
        <taxon>Micrococcaceae</taxon>
        <taxon>Paeniglutamicibacter</taxon>
    </lineage>
</organism>
<reference evidence="2 3" key="1">
    <citation type="submission" date="2021-03" db="EMBL/GenBank/DDBJ databases">
        <title>Sequencing the genomes of 1000 actinobacteria strains.</title>
        <authorList>
            <person name="Klenk H.-P."/>
        </authorList>
    </citation>
    <scope>NUCLEOTIDE SEQUENCE [LARGE SCALE GENOMIC DNA]</scope>
    <source>
        <strain evidence="2 3">DSM 15454</strain>
    </source>
</reference>
<name>A0ABS4WC62_9MICC</name>
<evidence type="ECO:0000313" key="3">
    <source>
        <dbReference type="Proteomes" id="UP000766570"/>
    </source>
</evidence>
<dbReference type="Gene3D" id="1.20.1440.100">
    <property type="entry name" value="SG protein - dephosphorylation function"/>
    <property type="match status" value="1"/>
</dbReference>
<dbReference type="PANTHER" id="PTHR43344">
    <property type="entry name" value="PHOSPHOSERINE PHOSPHATASE"/>
    <property type="match status" value="1"/>
</dbReference>
<dbReference type="NCBIfam" id="TIGR01488">
    <property type="entry name" value="HAD-SF-IB"/>
    <property type="match status" value="1"/>
</dbReference>
<dbReference type="NCBIfam" id="TIGR01490">
    <property type="entry name" value="HAD-SF-IB-hyp1"/>
    <property type="match status" value="1"/>
</dbReference>
<dbReference type="InterPro" id="IPR050582">
    <property type="entry name" value="HAD-like_SerB"/>
</dbReference>
<proteinExistence type="inferred from homology"/>
<dbReference type="CDD" id="cd02612">
    <property type="entry name" value="HAD_PGPPase"/>
    <property type="match status" value="1"/>
</dbReference>
<dbReference type="Pfam" id="PF12710">
    <property type="entry name" value="HAD"/>
    <property type="match status" value="1"/>
</dbReference>
<dbReference type="InterPro" id="IPR006385">
    <property type="entry name" value="HAD_hydro_SerB1"/>
</dbReference>